<dbReference type="InParanoid" id="A0A061DJA7"/>
<dbReference type="AlphaFoldDB" id="A0A061DJA7"/>
<feature type="region of interest" description="Disordered" evidence="1">
    <location>
        <begin position="29"/>
        <end position="70"/>
    </location>
</feature>
<feature type="region of interest" description="Disordered" evidence="1">
    <location>
        <begin position="94"/>
        <end position="119"/>
    </location>
</feature>
<evidence type="ECO:0000256" key="1">
    <source>
        <dbReference type="SAM" id="MobiDB-lite"/>
    </source>
</evidence>
<evidence type="ECO:0000313" key="2">
    <source>
        <dbReference type="EMBL" id="EOX92422.1"/>
    </source>
</evidence>
<feature type="compositionally biased region" description="Low complexity" evidence="1">
    <location>
        <begin position="98"/>
        <end position="114"/>
    </location>
</feature>
<evidence type="ECO:0000313" key="3">
    <source>
        <dbReference type="Proteomes" id="UP000026915"/>
    </source>
</evidence>
<keyword evidence="3" id="KW-1185">Reference proteome</keyword>
<protein>
    <submittedName>
        <fullName evidence="2">Uncharacterized protein</fullName>
    </submittedName>
</protein>
<proteinExistence type="predicted"/>
<dbReference type="GO" id="GO:0000045">
    <property type="term" value="P:autophagosome assembly"/>
    <property type="evidence" value="ECO:0007669"/>
    <property type="project" value="InterPro"/>
</dbReference>
<name>A0A061DJA7_THECC</name>
<sequence length="220" mass="24592">MEAWTLEVQSIEPNNFVYHLSKALLRSESAPVNKPAPRLATSPALSCKQNLPPSPPLKVTKAGTSNDNIGPVQTGATIEKLFSFGKEDNRKYSGVKLSSNSSPRISFSRSSSRSLQDDFDDSEFPCPFDVEDDDMTDPGLDLVVLTYPGLISLCCYVLFAQNGSSLSSGKSWFRDWDKYLFIIYGELAKKMSDSEKVLIDRKVRLRVARLMIFMVIVLRH</sequence>
<dbReference type="PANTHER" id="PTHR13430:SF15">
    <property type="entry name" value="AUTOPHAGY-RELATED PROTEIN 13B"/>
    <property type="match status" value="1"/>
</dbReference>
<dbReference type="Proteomes" id="UP000026915">
    <property type="component" value="Chromosome 1"/>
</dbReference>
<dbReference type="STRING" id="3641.A0A061DJA7"/>
<dbReference type="InterPro" id="IPR040182">
    <property type="entry name" value="ATG13"/>
</dbReference>
<dbReference type="PANTHER" id="PTHR13430">
    <property type="match status" value="1"/>
</dbReference>
<organism evidence="2 3">
    <name type="scientific">Theobroma cacao</name>
    <name type="common">Cacao</name>
    <name type="synonym">Cocoa</name>
    <dbReference type="NCBI Taxonomy" id="3641"/>
    <lineage>
        <taxon>Eukaryota</taxon>
        <taxon>Viridiplantae</taxon>
        <taxon>Streptophyta</taxon>
        <taxon>Embryophyta</taxon>
        <taxon>Tracheophyta</taxon>
        <taxon>Spermatophyta</taxon>
        <taxon>Magnoliopsida</taxon>
        <taxon>eudicotyledons</taxon>
        <taxon>Gunneridae</taxon>
        <taxon>Pentapetalae</taxon>
        <taxon>rosids</taxon>
        <taxon>malvids</taxon>
        <taxon>Malvales</taxon>
        <taxon>Malvaceae</taxon>
        <taxon>Byttnerioideae</taxon>
        <taxon>Theobroma</taxon>
    </lineage>
</organism>
<reference evidence="2 3" key="1">
    <citation type="journal article" date="2013" name="Genome Biol.">
        <title>The genome sequence of the most widely cultivated cacao type and its use to identify candidate genes regulating pod color.</title>
        <authorList>
            <person name="Motamayor J.C."/>
            <person name="Mockaitis K."/>
            <person name="Schmutz J."/>
            <person name="Haiminen N."/>
            <person name="Iii D.L."/>
            <person name="Cornejo O."/>
            <person name="Findley S.D."/>
            <person name="Zheng P."/>
            <person name="Utro F."/>
            <person name="Royaert S."/>
            <person name="Saski C."/>
            <person name="Jenkins J."/>
            <person name="Podicheti R."/>
            <person name="Zhao M."/>
            <person name="Scheffler B.E."/>
            <person name="Stack J.C."/>
            <person name="Feltus F.A."/>
            <person name="Mustiga G.M."/>
            <person name="Amores F."/>
            <person name="Phillips W."/>
            <person name="Marelli J.P."/>
            <person name="May G.D."/>
            <person name="Shapiro H."/>
            <person name="Ma J."/>
            <person name="Bustamante C.D."/>
            <person name="Schnell R.J."/>
            <person name="Main D."/>
            <person name="Gilbert D."/>
            <person name="Parida L."/>
            <person name="Kuhn D.N."/>
        </authorList>
    </citation>
    <scope>NUCLEOTIDE SEQUENCE [LARGE SCALE GENOMIC DNA]</scope>
    <source>
        <strain evidence="3">cv. Matina 1-6</strain>
    </source>
</reference>
<dbReference type="EMBL" id="CM001879">
    <property type="protein sequence ID" value="EOX92422.1"/>
    <property type="molecule type" value="Genomic_DNA"/>
</dbReference>
<accession>A0A061DJA7</accession>
<dbReference type="eggNOG" id="KOG4573">
    <property type="taxonomic scope" value="Eukaryota"/>
</dbReference>
<dbReference type="HOGENOM" id="CLU_1258029_0_0_1"/>
<gene>
    <name evidence="2" type="ORF">TCM_001376</name>
</gene>
<dbReference type="Gramene" id="EOX92422">
    <property type="protein sequence ID" value="EOX92422"/>
    <property type="gene ID" value="TCM_001376"/>
</dbReference>